<dbReference type="Proteomes" id="UP000620327">
    <property type="component" value="Unassembled WGS sequence"/>
</dbReference>
<reference evidence="1" key="1">
    <citation type="submission" date="2020-08" db="EMBL/GenBank/DDBJ databases">
        <title>Genome public.</title>
        <authorList>
            <person name="Liu C."/>
            <person name="Sun Q."/>
        </authorList>
    </citation>
    <scope>NUCLEOTIDE SEQUENCE</scope>
    <source>
        <strain evidence="1">BX15</strain>
    </source>
</reference>
<evidence type="ECO:0000313" key="1">
    <source>
        <dbReference type="EMBL" id="MBC5771763.1"/>
    </source>
</evidence>
<keyword evidence="2" id="KW-1185">Reference proteome</keyword>
<dbReference type="EMBL" id="JACOQI010000021">
    <property type="protein sequence ID" value="MBC5771763.1"/>
    <property type="molecule type" value="Genomic_DNA"/>
</dbReference>
<evidence type="ECO:0000313" key="2">
    <source>
        <dbReference type="Proteomes" id="UP000620327"/>
    </source>
</evidence>
<proteinExistence type="predicted"/>
<dbReference type="RefSeq" id="WP_187015954.1">
    <property type="nucleotide sequence ID" value="NZ_JACOQI010000021.1"/>
</dbReference>
<gene>
    <name evidence="1" type="ORF">H8Z83_15790</name>
</gene>
<sequence length="77" mass="8641">MKQFKEAHLEITTGGLNASIRAKGDTKSLILAWVLLTTHVAKKLKVPLPKMLAICAALRGDVEDLRRDLRDRSFRIT</sequence>
<organism evidence="1 2">
    <name type="scientific">Dysosmobacter segnis</name>
    <dbReference type="NCBI Taxonomy" id="2763042"/>
    <lineage>
        <taxon>Bacteria</taxon>
        <taxon>Bacillati</taxon>
        <taxon>Bacillota</taxon>
        <taxon>Clostridia</taxon>
        <taxon>Eubacteriales</taxon>
        <taxon>Oscillospiraceae</taxon>
        <taxon>Dysosmobacter</taxon>
    </lineage>
</organism>
<dbReference type="AlphaFoldDB" id="A0A923ML71"/>
<accession>A0A923ML71</accession>
<comment type="caution">
    <text evidence="1">The sequence shown here is derived from an EMBL/GenBank/DDBJ whole genome shotgun (WGS) entry which is preliminary data.</text>
</comment>
<name>A0A923ML71_9FIRM</name>
<protein>
    <submittedName>
        <fullName evidence="1">Uncharacterized protein</fullName>
    </submittedName>
</protein>